<comment type="caution">
    <text evidence="2">The sequence shown here is derived from an EMBL/GenBank/DDBJ whole genome shotgun (WGS) entry which is preliminary data.</text>
</comment>
<keyword evidence="1" id="KW-0732">Signal</keyword>
<keyword evidence="3" id="KW-1185">Reference proteome</keyword>
<reference evidence="2 3" key="1">
    <citation type="journal article" date="2020" name="Genome Biol. Evol.">
        <title>Comparative genomics of Sclerotiniaceae.</title>
        <authorList>
            <person name="Valero Jimenez C.A."/>
            <person name="Steentjes M."/>
            <person name="Scholten O.E."/>
            <person name="Van Kan J.A.L."/>
        </authorList>
    </citation>
    <scope>NUCLEOTIDE SEQUENCE [LARGE SCALE GENOMIC DNA]</scope>
    <source>
        <strain evidence="2 3">MUCL 94</strain>
    </source>
</reference>
<gene>
    <name evidence="2" type="ORF">EAE97_008718</name>
</gene>
<dbReference type="GeneID" id="62152306"/>
<evidence type="ECO:0000256" key="1">
    <source>
        <dbReference type="SAM" id="SignalP"/>
    </source>
</evidence>
<name>A0A9P5IFS4_9HELO</name>
<evidence type="ECO:0000313" key="2">
    <source>
        <dbReference type="EMBL" id="KAF7932951.1"/>
    </source>
</evidence>
<sequence length="171" mass="17658">MQFHNSTRFSVSLILGLMVLGGSVYADEMGSASESGSGSGSVNADARLEGEFAREFKGVWGRALSNLQIFTGSLGGVSADPITNSGDHARPFMVGGDTFPAFADAYSRSCANQNNKCADAANNPAKAAADLSVEGCQTQESSCLAAGATATQTNFQVLTSSNAEFDFICDS</sequence>
<evidence type="ECO:0000313" key="3">
    <source>
        <dbReference type="Proteomes" id="UP000710849"/>
    </source>
</evidence>
<feature type="chain" id="PRO_5040362769" description="Secreted protein" evidence="1">
    <location>
        <begin position="27"/>
        <end position="171"/>
    </location>
</feature>
<dbReference type="Proteomes" id="UP000710849">
    <property type="component" value="Unassembled WGS sequence"/>
</dbReference>
<evidence type="ECO:0008006" key="4">
    <source>
        <dbReference type="Google" id="ProtNLM"/>
    </source>
</evidence>
<dbReference type="AlphaFoldDB" id="A0A9P5IFS4"/>
<dbReference type="RefSeq" id="XP_038729744.1">
    <property type="nucleotide sequence ID" value="XM_038879233.1"/>
</dbReference>
<dbReference type="EMBL" id="RCSW01000019">
    <property type="protein sequence ID" value="KAF7932951.1"/>
    <property type="molecule type" value="Genomic_DNA"/>
</dbReference>
<proteinExistence type="predicted"/>
<accession>A0A9P5IFS4</accession>
<protein>
    <recommendedName>
        <fullName evidence="4">Secreted protein</fullName>
    </recommendedName>
</protein>
<feature type="signal peptide" evidence="1">
    <location>
        <begin position="1"/>
        <end position="26"/>
    </location>
</feature>
<organism evidence="2 3">
    <name type="scientific">Botrytis byssoidea</name>
    <dbReference type="NCBI Taxonomy" id="139641"/>
    <lineage>
        <taxon>Eukaryota</taxon>
        <taxon>Fungi</taxon>
        <taxon>Dikarya</taxon>
        <taxon>Ascomycota</taxon>
        <taxon>Pezizomycotina</taxon>
        <taxon>Leotiomycetes</taxon>
        <taxon>Helotiales</taxon>
        <taxon>Sclerotiniaceae</taxon>
        <taxon>Botrytis</taxon>
    </lineage>
</organism>